<evidence type="ECO:0000313" key="2">
    <source>
        <dbReference type="EMBL" id="CAH3193797.1"/>
    </source>
</evidence>
<proteinExistence type="predicted"/>
<accession>A0ABN8SQD0</accession>
<dbReference type="Proteomes" id="UP001159427">
    <property type="component" value="Unassembled WGS sequence"/>
</dbReference>
<feature type="region of interest" description="Disordered" evidence="1">
    <location>
        <begin position="25"/>
        <end position="72"/>
    </location>
</feature>
<organism evidence="2 3">
    <name type="scientific">Porites evermanni</name>
    <dbReference type="NCBI Taxonomy" id="104178"/>
    <lineage>
        <taxon>Eukaryota</taxon>
        <taxon>Metazoa</taxon>
        <taxon>Cnidaria</taxon>
        <taxon>Anthozoa</taxon>
        <taxon>Hexacorallia</taxon>
        <taxon>Scleractinia</taxon>
        <taxon>Fungiina</taxon>
        <taxon>Poritidae</taxon>
        <taxon>Porites</taxon>
    </lineage>
</organism>
<name>A0ABN8SQD0_9CNID</name>
<evidence type="ECO:0000313" key="3">
    <source>
        <dbReference type="Proteomes" id="UP001159427"/>
    </source>
</evidence>
<reference evidence="2 3" key="1">
    <citation type="submission" date="2022-05" db="EMBL/GenBank/DDBJ databases">
        <authorList>
            <consortium name="Genoscope - CEA"/>
            <person name="William W."/>
        </authorList>
    </citation>
    <scope>NUCLEOTIDE SEQUENCE [LARGE SCALE GENOMIC DNA]</scope>
</reference>
<feature type="compositionally biased region" description="Polar residues" evidence="1">
    <location>
        <begin position="60"/>
        <end position="71"/>
    </location>
</feature>
<evidence type="ECO:0000256" key="1">
    <source>
        <dbReference type="SAM" id="MobiDB-lite"/>
    </source>
</evidence>
<protein>
    <submittedName>
        <fullName evidence="2">Uncharacterized protein</fullName>
    </submittedName>
</protein>
<dbReference type="EMBL" id="CALNXI010003600">
    <property type="protein sequence ID" value="CAH3193797.1"/>
    <property type="molecule type" value="Genomic_DNA"/>
</dbReference>
<keyword evidence="3" id="KW-1185">Reference proteome</keyword>
<gene>
    <name evidence="2" type="ORF">PEVE_00026578</name>
</gene>
<comment type="caution">
    <text evidence="2">The sequence shown here is derived from an EMBL/GenBank/DDBJ whole genome shotgun (WGS) entry which is preliminary data.</text>
</comment>
<sequence>MCHYQSLCSLFLTQNNLSQNPFLVQHSPTSQPCTAGKKKRQTSAKRHDDIVTPQLPRYNKLNSSSSENTSAEIRPISCELGVSSDGADDVAERTIVSKE</sequence>